<protein>
    <recommendedName>
        <fullName evidence="3">HTH marR-type domain-containing protein</fullName>
    </recommendedName>
</protein>
<accession>A0ABP5ZBI4</accession>
<dbReference type="RefSeq" id="WP_182315790.1">
    <property type="nucleotide sequence ID" value="NZ_BAAATA010000019.1"/>
</dbReference>
<dbReference type="Proteomes" id="UP001501358">
    <property type="component" value="Unassembled WGS sequence"/>
</dbReference>
<evidence type="ECO:0008006" key="3">
    <source>
        <dbReference type="Google" id="ProtNLM"/>
    </source>
</evidence>
<evidence type="ECO:0000313" key="2">
    <source>
        <dbReference type="Proteomes" id="UP001501358"/>
    </source>
</evidence>
<gene>
    <name evidence="1" type="ORF">GCM10010406_33600</name>
</gene>
<evidence type="ECO:0000313" key="1">
    <source>
        <dbReference type="EMBL" id="GAA2494776.1"/>
    </source>
</evidence>
<reference evidence="2" key="1">
    <citation type="journal article" date="2019" name="Int. J. Syst. Evol. Microbiol.">
        <title>The Global Catalogue of Microorganisms (GCM) 10K type strain sequencing project: providing services to taxonomists for standard genome sequencing and annotation.</title>
        <authorList>
            <consortium name="The Broad Institute Genomics Platform"/>
            <consortium name="The Broad Institute Genome Sequencing Center for Infectious Disease"/>
            <person name="Wu L."/>
            <person name="Ma J."/>
        </authorList>
    </citation>
    <scope>NUCLEOTIDE SEQUENCE [LARGE SCALE GENOMIC DNA]</scope>
    <source>
        <strain evidence="2">JCM 6307</strain>
    </source>
</reference>
<organism evidence="1 2">
    <name type="scientific">Streptomyces thermolineatus</name>
    <dbReference type="NCBI Taxonomy" id="44033"/>
    <lineage>
        <taxon>Bacteria</taxon>
        <taxon>Bacillati</taxon>
        <taxon>Actinomycetota</taxon>
        <taxon>Actinomycetes</taxon>
        <taxon>Kitasatosporales</taxon>
        <taxon>Streptomycetaceae</taxon>
        <taxon>Streptomyces</taxon>
    </lineage>
</organism>
<comment type="caution">
    <text evidence="1">The sequence shown here is derived from an EMBL/GenBank/DDBJ whole genome shotgun (WGS) entry which is preliminary data.</text>
</comment>
<sequence length="117" mass="12964">MTILYPDFTAPSRTRRDSLTPEALEVLRVIADPVRPVYLTLPHTRHNRRRFCYWQPYDTATGTGNHYSSLPLAVCEELVDRGLVELGPAANDPSKATRSVSLTPAGRACLSRRAVAA</sequence>
<name>A0ABP5ZBI4_9ACTN</name>
<proteinExistence type="predicted"/>
<dbReference type="EMBL" id="BAAATA010000019">
    <property type="protein sequence ID" value="GAA2494776.1"/>
    <property type="molecule type" value="Genomic_DNA"/>
</dbReference>
<keyword evidence="2" id="KW-1185">Reference proteome</keyword>